<feature type="chain" id="PRO_5013414048" description="Outer membrane protein assembly factor BamB" evidence="5">
    <location>
        <begin position="19"/>
        <end position="388"/>
    </location>
</feature>
<comment type="caution">
    <text evidence="7">The sequence shown here is derived from an EMBL/GenBank/DDBJ whole genome shotgun (WGS) entry which is preliminary data.</text>
</comment>
<dbReference type="GO" id="GO:0009279">
    <property type="term" value="C:cell outer membrane"/>
    <property type="evidence" value="ECO:0007669"/>
    <property type="project" value="UniProtKB-SubCell"/>
</dbReference>
<dbReference type="GO" id="GO:0043165">
    <property type="term" value="P:Gram-negative-bacterium-type cell outer membrane assembly"/>
    <property type="evidence" value="ECO:0007669"/>
    <property type="project" value="UniProtKB-UniRule"/>
</dbReference>
<dbReference type="OrthoDB" id="5173551at2"/>
<dbReference type="AlphaFoldDB" id="A0A1Q8STV5"/>
<dbReference type="InterPro" id="IPR018391">
    <property type="entry name" value="PQQ_b-propeller_rpt"/>
</dbReference>
<keyword evidence="3 4" id="KW-0998">Cell outer membrane</keyword>
<evidence type="ECO:0000256" key="2">
    <source>
        <dbReference type="ARBA" id="ARBA00023136"/>
    </source>
</evidence>
<dbReference type="Gene3D" id="2.130.10.10">
    <property type="entry name" value="YVTN repeat-like/Quinoprotein amine dehydrogenase"/>
    <property type="match status" value="1"/>
</dbReference>
<reference evidence="7 8" key="1">
    <citation type="submission" date="2016-12" db="EMBL/GenBank/DDBJ databases">
        <title>Draft genome sequences of strains Salinicola socius SMB35, Salinicola sp. MH3R3-1 and Chromohalobacter sp. SMB17 from the Verkhnekamsk potash mining region of Russia.</title>
        <authorList>
            <person name="Mavrodi D.V."/>
            <person name="Olsson B.E."/>
            <person name="Korsakova E.S."/>
            <person name="Pyankova A."/>
            <person name="Mavrodi O.V."/>
            <person name="Plotnikova E.G."/>
        </authorList>
    </citation>
    <scope>NUCLEOTIDE SEQUENCE [LARGE SCALE GENOMIC DNA]</scope>
    <source>
        <strain evidence="7 8">SMB35</strain>
    </source>
</reference>
<proteinExistence type="inferred from homology"/>
<keyword evidence="4" id="KW-0564">Palmitate</keyword>
<name>A0A1Q8STV5_9GAMM</name>
<dbReference type="STRING" id="404433.BTW07_08415"/>
<dbReference type="RefSeq" id="WP_075569702.1">
    <property type="nucleotide sequence ID" value="NZ_MSDO01000009.1"/>
</dbReference>
<evidence type="ECO:0000256" key="3">
    <source>
        <dbReference type="ARBA" id="ARBA00023237"/>
    </source>
</evidence>
<evidence type="ECO:0000259" key="6">
    <source>
        <dbReference type="Pfam" id="PF13360"/>
    </source>
</evidence>
<comment type="function">
    <text evidence="4">Part of the outer membrane protein assembly complex, which is involved in assembly and insertion of beta-barrel proteins into the outer membrane.</text>
</comment>
<dbReference type="Pfam" id="PF13360">
    <property type="entry name" value="PQQ_2"/>
    <property type="match status" value="1"/>
</dbReference>
<comment type="subunit">
    <text evidence="4">Part of the Bam complex.</text>
</comment>
<keyword evidence="8" id="KW-1185">Reference proteome</keyword>
<keyword evidence="1 4" id="KW-0732">Signal</keyword>
<evidence type="ECO:0000313" key="8">
    <source>
        <dbReference type="Proteomes" id="UP000186878"/>
    </source>
</evidence>
<dbReference type="SMART" id="SM00564">
    <property type="entry name" value="PQQ"/>
    <property type="match status" value="8"/>
</dbReference>
<dbReference type="SUPFAM" id="SSF50998">
    <property type="entry name" value="Quinoprotein alcohol dehydrogenase-like"/>
    <property type="match status" value="1"/>
</dbReference>
<comment type="subcellular location">
    <subcellularLocation>
        <location evidence="4">Cell outer membrane</location>
        <topology evidence="4">Lipid-anchor</topology>
    </subcellularLocation>
</comment>
<gene>
    <name evidence="4" type="primary">bamB</name>
    <name evidence="7" type="ORF">BTW07_08415</name>
</gene>
<dbReference type="HAMAP" id="MF_00923">
    <property type="entry name" value="OM_assembly_BamB"/>
    <property type="match status" value="1"/>
</dbReference>
<comment type="similarity">
    <text evidence="4">Belongs to the BamB family.</text>
</comment>
<organism evidence="7 8">
    <name type="scientific">Salinicola socius</name>
    <dbReference type="NCBI Taxonomy" id="404433"/>
    <lineage>
        <taxon>Bacteria</taxon>
        <taxon>Pseudomonadati</taxon>
        <taxon>Pseudomonadota</taxon>
        <taxon>Gammaproteobacteria</taxon>
        <taxon>Oceanospirillales</taxon>
        <taxon>Halomonadaceae</taxon>
        <taxon>Salinicola</taxon>
    </lineage>
</organism>
<dbReference type="GO" id="GO:0051205">
    <property type="term" value="P:protein insertion into membrane"/>
    <property type="evidence" value="ECO:0007669"/>
    <property type="project" value="UniProtKB-UniRule"/>
</dbReference>
<dbReference type="InterPro" id="IPR015943">
    <property type="entry name" value="WD40/YVTN_repeat-like_dom_sf"/>
</dbReference>
<evidence type="ECO:0000256" key="1">
    <source>
        <dbReference type="ARBA" id="ARBA00022729"/>
    </source>
</evidence>
<dbReference type="Proteomes" id="UP000186878">
    <property type="component" value="Unassembled WGS sequence"/>
</dbReference>
<dbReference type="PANTHER" id="PTHR34512:SF30">
    <property type="entry name" value="OUTER MEMBRANE PROTEIN ASSEMBLY FACTOR BAMB"/>
    <property type="match status" value="1"/>
</dbReference>
<dbReference type="PANTHER" id="PTHR34512">
    <property type="entry name" value="CELL SURFACE PROTEIN"/>
    <property type="match status" value="1"/>
</dbReference>
<keyword evidence="4" id="KW-0449">Lipoprotein</keyword>
<protein>
    <recommendedName>
        <fullName evidence="4">Outer membrane protein assembly factor BamB</fullName>
    </recommendedName>
</protein>
<dbReference type="NCBIfam" id="TIGR03300">
    <property type="entry name" value="assembly_YfgL"/>
    <property type="match status" value="1"/>
</dbReference>
<dbReference type="InterPro" id="IPR017687">
    <property type="entry name" value="BamB"/>
</dbReference>
<dbReference type="InterPro" id="IPR002372">
    <property type="entry name" value="PQQ_rpt_dom"/>
</dbReference>
<evidence type="ECO:0000313" key="7">
    <source>
        <dbReference type="EMBL" id="OLO04802.1"/>
    </source>
</evidence>
<keyword evidence="2 4" id="KW-0472">Membrane</keyword>
<evidence type="ECO:0000256" key="5">
    <source>
        <dbReference type="SAM" id="SignalP"/>
    </source>
</evidence>
<feature type="domain" description="Pyrrolo-quinoline quinone repeat" evidence="6">
    <location>
        <begin position="76"/>
        <end position="307"/>
    </location>
</feature>
<dbReference type="PROSITE" id="PS51257">
    <property type="entry name" value="PROKAR_LIPOPROTEIN"/>
    <property type="match status" value="1"/>
</dbReference>
<feature type="signal peptide" evidence="5">
    <location>
        <begin position="1"/>
        <end position="18"/>
    </location>
</feature>
<accession>A0A1Q8STV5</accession>
<dbReference type="InterPro" id="IPR011047">
    <property type="entry name" value="Quinoprotein_ADH-like_sf"/>
</dbReference>
<sequence length="388" mass="41533">MKLTHLLLPLGLTATLLAGCAGSVEPQYPPKELKDFTPKVSLDERWDQGIGDGLGRARYPLTPIIDNGTIYAVDETGDLRAIDTDSGDTQWDVDLGTPISSGIGADGGRLYIGTRNGEVLAVNREDGSIDWKSRVSSEVLAAPQVNSQLVVVQSVDGAVTALDRLDGNEQWVYSSSQPALTLRGTGAPRVIEPVSFAGFANGRLVTLDNRSGQPLWDMRVAVPKGRTEVDQLVDLDGQPVLTEDGRLFVTSYNGRLLALEATSGKVLWEHEESSYLTPLVVGNYLFTVNAASHVIAIEADTGRVMWDSDALEGRSLTAPSFVDGNIAVGDYQGYIHLIDASTGEMSGRTHIGGDGLTLPLLTGTQRLYALSNDGTLVAYDVKSMSDQN</sequence>
<dbReference type="EMBL" id="MSDO01000009">
    <property type="protein sequence ID" value="OLO04802.1"/>
    <property type="molecule type" value="Genomic_DNA"/>
</dbReference>
<evidence type="ECO:0000256" key="4">
    <source>
        <dbReference type="HAMAP-Rule" id="MF_00923"/>
    </source>
</evidence>